<proteinExistence type="inferred from homology"/>
<dbReference type="SUPFAM" id="SSF46785">
    <property type="entry name" value="Winged helix' DNA-binding domain"/>
    <property type="match status" value="1"/>
</dbReference>
<feature type="binding site" evidence="6">
    <location>
        <position position="183"/>
    </location>
    <ligand>
        <name>biotin</name>
        <dbReference type="ChEBI" id="CHEBI:57586"/>
    </ligand>
</feature>
<keyword evidence="6" id="KW-0804">Transcription</keyword>
<dbReference type="EC" id="6.3.4.15" evidence="6"/>
<dbReference type="Proteomes" id="UP000594034">
    <property type="component" value="Chromosome"/>
</dbReference>
<evidence type="ECO:0000256" key="4">
    <source>
        <dbReference type="ARBA" id="ARBA00023267"/>
    </source>
</evidence>
<dbReference type="InterPro" id="IPR004143">
    <property type="entry name" value="BPL_LPL_catalytic"/>
</dbReference>
<dbReference type="InterPro" id="IPR003142">
    <property type="entry name" value="BPL_C"/>
</dbReference>
<keyword evidence="3 6" id="KW-0067">ATP-binding</keyword>
<dbReference type="Gene3D" id="2.30.30.100">
    <property type="match status" value="1"/>
</dbReference>
<dbReference type="InterPro" id="IPR013196">
    <property type="entry name" value="HTH_11"/>
</dbReference>
<keyword evidence="6" id="KW-0678">Repressor</keyword>
<dbReference type="GO" id="GO:0005737">
    <property type="term" value="C:cytoplasm"/>
    <property type="evidence" value="ECO:0007669"/>
    <property type="project" value="TreeGrafter"/>
</dbReference>
<dbReference type="NCBIfam" id="TIGR00121">
    <property type="entry name" value="birA_ligase"/>
    <property type="match status" value="1"/>
</dbReference>
<accession>A0A5J6WZ23</accession>
<dbReference type="SUPFAM" id="SSF50037">
    <property type="entry name" value="C-terminal domain of transcriptional repressors"/>
    <property type="match status" value="1"/>
</dbReference>
<evidence type="ECO:0000259" key="7">
    <source>
        <dbReference type="PROSITE" id="PS51733"/>
    </source>
</evidence>
<keyword evidence="6" id="KW-0805">Transcription regulation</keyword>
<keyword evidence="9" id="KW-1185">Reference proteome</keyword>
<keyword evidence="2 6" id="KW-0547">Nucleotide-binding</keyword>
<dbReference type="KEGG" id="asim:FE240_18555"/>
<dbReference type="Gene3D" id="3.30.930.10">
    <property type="entry name" value="Bira Bifunctional Protein, Domain 2"/>
    <property type="match status" value="1"/>
</dbReference>
<dbReference type="GO" id="GO:0003677">
    <property type="term" value="F:DNA binding"/>
    <property type="evidence" value="ECO:0007669"/>
    <property type="project" value="UniProtKB-UniRule"/>
</dbReference>
<dbReference type="InterPro" id="IPR008988">
    <property type="entry name" value="Transcriptional_repressor_C"/>
</dbReference>
<gene>
    <name evidence="6" type="primary">birA</name>
    <name evidence="8" type="ORF">FE240_18555</name>
</gene>
<evidence type="ECO:0000256" key="6">
    <source>
        <dbReference type="HAMAP-Rule" id="MF_00978"/>
    </source>
</evidence>
<dbReference type="GO" id="GO:0004077">
    <property type="term" value="F:biotin--[biotin carboxyl-carrier protein] ligase activity"/>
    <property type="evidence" value="ECO:0007669"/>
    <property type="project" value="UniProtKB-UniRule"/>
</dbReference>
<dbReference type="CDD" id="cd00090">
    <property type="entry name" value="HTH_ARSR"/>
    <property type="match status" value="1"/>
</dbReference>
<feature type="domain" description="BPL/LPL catalytic" evidence="7">
    <location>
        <begin position="65"/>
        <end position="255"/>
    </location>
</feature>
<feature type="binding site" evidence="6">
    <location>
        <position position="112"/>
    </location>
    <ligand>
        <name>biotin</name>
        <dbReference type="ChEBI" id="CHEBI:57586"/>
    </ligand>
</feature>
<dbReference type="Pfam" id="PF02237">
    <property type="entry name" value="BPL_C"/>
    <property type="match status" value="1"/>
</dbReference>
<dbReference type="PANTHER" id="PTHR12835">
    <property type="entry name" value="BIOTIN PROTEIN LIGASE"/>
    <property type="match status" value="1"/>
</dbReference>
<name>A0A5J6WZ23_9GAMM</name>
<keyword evidence="4 6" id="KW-0092">Biotin</keyword>
<dbReference type="CDD" id="cd16442">
    <property type="entry name" value="BPL"/>
    <property type="match status" value="1"/>
</dbReference>
<dbReference type="InterPro" id="IPR004408">
    <property type="entry name" value="Biotin_CoA_COase_ligase"/>
</dbReference>
<dbReference type="AlphaFoldDB" id="A0A5J6WZ23"/>
<dbReference type="Gene3D" id="1.10.10.10">
    <property type="entry name" value="Winged helix-like DNA-binding domain superfamily/Winged helix DNA-binding domain"/>
    <property type="match status" value="1"/>
</dbReference>
<dbReference type="SUPFAM" id="SSF55681">
    <property type="entry name" value="Class II aaRS and biotin synthetases"/>
    <property type="match status" value="1"/>
</dbReference>
<evidence type="ECO:0000256" key="5">
    <source>
        <dbReference type="ARBA" id="ARBA00047846"/>
    </source>
</evidence>
<dbReference type="PROSITE" id="PS51733">
    <property type="entry name" value="BPL_LPL_CATALYTIC"/>
    <property type="match status" value="1"/>
</dbReference>
<evidence type="ECO:0000256" key="2">
    <source>
        <dbReference type="ARBA" id="ARBA00022741"/>
    </source>
</evidence>
<evidence type="ECO:0000256" key="3">
    <source>
        <dbReference type="ARBA" id="ARBA00022840"/>
    </source>
</evidence>
<keyword evidence="1 6" id="KW-0436">Ligase</keyword>
<feature type="binding site" evidence="6">
    <location>
        <begin position="89"/>
        <end position="91"/>
    </location>
    <ligand>
        <name>biotin</name>
        <dbReference type="ChEBI" id="CHEBI:57586"/>
    </ligand>
</feature>
<dbReference type="InterPro" id="IPR036388">
    <property type="entry name" value="WH-like_DNA-bd_sf"/>
</dbReference>
<comment type="function">
    <text evidence="6">Acts both as a biotin--[acetyl-CoA-carboxylase] ligase and a biotin-operon repressor. In the presence of ATP, BirA activates biotin to form the BirA-biotinyl-5'-adenylate (BirA-bio-5'-AMP or holoBirA) complex. HoloBirA can either transfer the biotinyl moiety to the biotin carboxyl carrier protein (BCCP) subunit of acetyl-CoA carboxylase, or bind to the biotin operator site and inhibit transcription of the operon.</text>
</comment>
<evidence type="ECO:0000256" key="1">
    <source>
        <dbReference type="ARBA" id="ARBA00022598"/>
    </source>
</evidence>
<feature type="DNA-binding region" description="H-T-H motif" evidence="6">
    <location>
        <begin position="22"/>
        <end position="41"/>
    </location>
</feature>
<dbReference type="InterPro" id="IPR045864">
    <property type="entry name" value="aa-tRNA-synth_II/BPL/LPL"/>
</dbReference>
<dbReference type="Pfam" id="PF03099">
    <property type="entry name" value="BPL_LplA_LipB"/>
    <property type="match status" value="1"/>
</dbReference>
<evidence type="ECO:0000313" key="9">
    <source>
        <dbReference type="Proteomes" id="UP000594034"/>
    </source>
</evidence>
<dbReference type="InterPro" id="IPR036390">
    <property type="entry name" value="WH_DNA-bd_sf"/>
</dbReference>
<comment type="similarity">
    <text evidence="6">Belongs to the biotin--protein ligase family.</text>
</comment>
<dbReference type="NCBIfam" id="NF008847">
    <property type="entry name" value="PRK11886.1-2"/>
    <property type="match status" value="1"/>
</dbReference>
<dbReference type="RefSeq" id="WP_042048525.1">
    <property type="nucleotide sequence ID" value="NZ_CDBY01000079.1"/>
</dbReference>
<sequence>MTLTPVRQALLEILADGEFHSGEQLGERLGISRAAVSKHVAALKTLGLDIYSLTGRGHRLALPLALYDREWLQQQLPLAPVHVFPVIDSTNQYLLERVDRLDSGTLCLAECQSAGRGRRGKLWVSPFGCQLIVSLYWRLELGMAAVMGLSLAIGVAVVDALEELGYHGVQLKWPNDLYYQGRKLAGILVEMSGSAGSLCHVVVGVGVNLAMPQAEADKIDQAWAELRQVRSEPVDRNLLAARVAGGLQRAMLRFEQDGLGAFVARWNQLDSFQGRPVRLLMGDQEIRGIARGVDERGALRLETEEGIQVFFGGELSLRPV</sequence>
<dbReference type="GO" id="GO:0005524">
    <property type="term" value="F:ATP binding"/>
    <property type="evidence" value="ECO:0007669"/>
    <property type="project" value="UniProtKB-UniRule"/>
</dbReference>
<dbReference type="GO" id="GO:0006355">
    <property type="term" value="P:regulation of DNA-templated transcription"/>
    <property type="evidence" value="ECO:0007669"/>
    <property type="project" value="UniProtKB-UniRule"/>
</dbReference>
<dbReference type="EMBL" id="CP040449">
    <property type="protein sequence ID" value="QFI56499.1"/>
    <property type="molecule type" value="Genomic_DNA"/>
</dbReference>
<reference evidence="8 9" key="1">
    <citation type="submission" date="2019-05" db="EMBL/GenBank/DDBJ databases">
        <title>OXA-830, a novel chromosomally encoded expanded-spectrum class D beta-lactamase in Aeromonas simiae.</title>
        <authorList>
            <person name="Zhou W."/>
            <person name="Chen Q."/>
        </authorList>
    </citation>
    <scope>NUCLEOTIDE SEQUENCE [LARGE SCALE GENOMIC DNA]</scope>
    <source>
        <strain evidence="8 9">A6</strain>
    </source>
</reference>
<evidence type="ECO:0000313" key="8">
    <source>
        <dbReference type="EMBL" id="QFI56499.1"/>
    </source>
</evidence>
<protein>
    <recommendedName>
        <fullName evidence="6">Bifunctional ligase/repressor BirA</fullName>
    </recommendedName>
    <alternativeName>
        <fullName evidence="6">Biotin operon repressor</fullName>
    </alternativeName>
    <alternativeName>
        <fullName evidence="6">Biotin--[acetyl-CoA-carboxylase] ligase</fullName>
        <ecNumber evidence="6">6.3.4.15</ecNumber>
    </alternativeName>
    <alternativeName>
        <fullName evidence="6">Biotin--protein ligase</fullName>
    </alternativeName>
    <alternativeName>
        <fullName evidence="6">Biotin-[acetyl-CoA carboxylase] synthetase</fullName>
    </alternativeName>
</protein>
<dbReference type="InterPro" id="IPR011991">
    <property type="entry name" value="ArsR-like_HTH"/>
</dbReference>
<feature type="binding site" evidence="6">
    <location>
        <begin position="116"/>
        <end position="118"/>
    </location>
    <ligand>
        <name>biotin</name>
        <dbReference type="ChEBI" id="CHEBI:57586"/>
    </ligand>
</feature>
<organism evidence="8 9">
    <name type="scientific">Aeromonas simiae</name>
    <dbReference type="NCBI Taxonomy" id="218936"/>
    <lineage>
        <taxon>Bacteria</taxon>
        <taxon>Pseudomonadati</taxon>
        <taxon>Pseudomonadota</taxon>
        <taxon>Gammaproteobacteria</taxon>
        <taxon>Aeromonadales</taxon>
        <taxon>Aeromonadaceae</taxon>
        <taxon>Aeromonas</taxon>
    </lineage>
</organism>
<keyword evidence="6" id="KW-0238">DNA-binding</keyword>
<dbReference type="InterPro" id="IPR030855">
    <property type="entry name" value="Bifunct_BirA"/>
</dbReference>
<dbReference type="HAMAP" id="MF_00978">
    <property type="entry name" value="Bifunct_BirA"/>
    <property type="match status" value="1"/>
</dbReference>
<dbReference type="Pfam" id="PF08279">
    <property type="entry name" value="HTH_11"/>
    <property type="match status" value="1"/>
</dbReference>
<dbReference type="PANTHER" id="PTHR12835:SF5">
    <property type="entry name" value="BIOTIN--PROTEIN LIGASE"/>
    <property type="match status" value="1"/>
</dbReference>
<comment type="catalytic activity">
    <reaction evidence="5 6">
        <text>biotin + L-lysyl-[protein] + ATP = N(6)-biotinyl-L-lysyl-[protein] + AMP + diphosphate + H(+)</text>
        <dbReference type="Rhea" id="RHEA:11756"/>
        <dbReference type="Rhea" id="RHEA-COMP:9752"/>
        <dbReference type="Rhea" id="RHEA-COMP:10505"/>
        <dbReference type="ChEBI" id="CHEBI:15378"/>
        <dbReference type="ChEBI" id="CHEBI:29969"/>
        <dbReference type="ChEBI" id="CHEBI:30616"/>
        <dbReference type="ChEBI" id="CHEBI:33019"/>
        <dbReference type="ChEBI" id="CHEBI:57586"/>
        <dbReference type="ChEBI" id="CHEBI:83144"/>
        <dbReference type="ChEBI" id="CHEBI:456215"/>
        <dbReference type="EC" id="6.3.4.15"/>
    </reaction>
</comment>
<dbReference type="OrthoDB" id="9807064at2"/>